<dbReference type="InterPro" id="IPR027417">
    <property type="entry name" value="P-loop_NTPase"/>
</dbReference>
<comment type="caution">
    <text evidence="2">The sequence shown here is derived from an EMBL/GenBank/DDBJ whole genome shotgun (WGS) entry which is preliminary data.</text>
</comment>
<dbReference type="InterPro" id="IPR045063">
    <property type="entry name" value="Dynamin_N"/>
</dbReference>
<dbReference type="Pfam" id="PF00350">
    <property type="entry name" value="Dynamin_N"/>
    <property type="match status" value="1"/>
</dbReference>
<dbReference type="EMBL" id="JBBWWQ010000002">
    <property type="protein sequence ID" value="KAK8954120.1"/>
    <property type="molecule type" value="Genomic_DNA"/>
</dbReference>
<dbReference type="InterPro" id="IPR022812">
    <property type="entry name" value="Dynamin"/>
</dbReference>
<evidence type="ECO:0000259" key="1">
    <source>
        <dbReference type="Pfam" id="PF00350"/>
    </source>
</evidence>
<feature type="domain" description="Dynamin N-terminal" evidence="1">
    <location>
        <begin position="2"/>
        <end position="98"/>
    </location>
</feature>
<dbReference type="GO" id="GO:0008017">
    <property type="term" value="F:microtubule binding"/>
    <property type="evidence" value="ECO:0007669"/>
    <property type="project" value="TreeGrafter"/>
</dbReference>
<dbReference type="PANTHER" id="PTHR11566">
    <property type="entry name" value="DYNAMIN"/>
    <property type="match status" value="1"/>
</dbReference>
<dbReference type="GO" id="GO:0005737">
    <property type="term" value="C:cytoplasm"/>
    <property type="evidence" value="ECO:0007669"/>
    <property type="project" value="TreeGrafter"/>
</dbReference>
<dbReference type="GO" id="GO:0005874">
    <property type="term" value="C:microtubule"/>
    <property type="evidence" value="ECO:0007669"/>
    <property type="project" value="TreeGrafter"/>
</dbReference>
<dbReference type="PANTHER" id="PTHR11566:SF173">
    <property type="entry name" value="DYNAMIN-RELATED PROTEIN 4C"/>
    <property type="match status" value="1"/>
</dbReference>
<sequence>MSIAGKGKSYSDTPLTLIFHKHGVSELKIIDLPECSLAPATGELEQFSSIILSYIQPPNNILLNVLSASSDLSTSQSARMCWQVDGRDKHNLCVITKVDKWPETFDTVHGADTSNDIFYLRNNIGSEMLDEARGLEAGLFESHHVHS</sequence>
<reference evidence="2 3" key="1">
    <citation type="journal article" date="2022" name="Nat. Plants">
        <title>Genomes of leafy and leafless Platanthera orchids illuminate the evolution of mycoheterotrophy.</title>
        <authorList>
            <person name="Li M.H."/>
            <person name="Liu K.W."/>
            <person name="Li Z."/>
            <person name="Lu H.C."/>
            <person name="Ye Q.L."/>
            <person name="Zhang D."/>
            <person name="Wang J.Y."/>
            <person name="Li Y.F."/>
            <person name="Zhong Z.M."/>
            <person name="Liu X."/>
            <person name="Yu X."/>
            <person name="Liu D.K."/>
            <person name="Tu X.D."/>
            <person name="Liu B."/>
            <person name="Hao Y."/>
            <person name="Liao X.Y."/>
            <person name="Jiang Y.T."/>
            <person name="Sun W.H."/>
            <person name="Chen J."/>
            <person name="Chen Y.Q."/>
            <person name="Ai Y."/>
            <person name="Zhai J.W."/>
            <person name="Wu S.S."/>
            <person name="Zhou Z."/>
            <person name="Hsiao Y.Y."/>
            <person name="Wu W.L."/>
            <person name="Chen Y.Y."/>
            <person name="Lin Y.F."/>
            <person name="Hsu J.L."/>
            <person name="Li C.Y."/>
            <person name="Wang Z.W."/>
            <person name="Zhao X."/>
            <person name="Zhong W.Y."/>
            <person name="Ma X.K."/>
            <person name="Ma L."/>
            <person name="Huang J."/>
            <person name="Chen G.Z."/>
            <person name="Huang M.Z."/>
            <person name="Huang L."/>
            <person name="Peng D.H."/>
            <person name="Luo Y.B."/>
            <person name="Zou S.Q."/>
            <person name="Chen S.P."/>
            <person name="Lan S."/>
            <person name="Tsai W.C."/>
            <person name="Van de Peer Y."/>
            <person name="Liu Z.J."/>
        </authorList>
    </citation>
    <scope>NUCLEOTIDE SEQUENCE [LARGE SCALE GENOMIC DNA]</scope>
    <source>
        <strain evidence="2">Lor287</strain>
    </source>
</reference>
<dbReference type="AlphaFoldDB" id="A0AAP0BZ92"/>
<name>A0AAP0BZ92_9ASPA</name>
<accession>A0AAP0BZ92</accession>
<evidence type="ECO:0000313" key="2">
    <source>
        <dbReference type="EMBL" id="KAK8954120.1"/>
    </source>
</evidence>
<dbReference type="Proteomes" id="UP001418222">
    <property type="component" value="Unassembled WGS sequence"/>
</dbReference>
<organism evidence="2 3">
    <name type="scientific">Platanthera zijinensis</name>
    <dbReference type="NCBI Taxonomy" id="2320716"/>
    <lineage>
        <taxon>Eukaryota</taxon>
        <taxon>Viridiplantae</taxon>
        <taxon>Streptophyta</taxon>
        <taxon>Embryophyta</taxon>
        <taxon>Tracheophyta</taxon>
        <taxon>Spermatophyta</taxon>
        <taxon>Magnoliopsida</taxon>
        <taxon>Liliopsida</taxon>
        <taxon>Asparagales</taxon>
        <taxon>Orchidaceae</taxon>
        <taxon>Orchidoideae</taxon>
        <taxon>Orchideae</taxon>
        <taxon>Orchidinae</taxon>
        <taxon>Platanthera</taxon>
    </lineage>
</organism>
<proteinExistence type="predicted"/>
<dbReference type="GO" id="GO:0003924">
    <property type="term" value="F:GTPase activity"/>
    <property type="evidence" value="ECO:0007669"/>
    <property type="project" value="TreeGrafter"/>
</dbReference>
<dbReference type="SUPFAM" id="SSF52540">
    <property type="entry name" value="P-loop containing nucleoside triphosphate hydrolases"/>
    <property type="match status" value="1"/>
</dbReference>
<evidence type="ECO:0000313" key="3">
    <source>
        <dbReference type="Proteomes" id="UP001418222"/>
    </source>
</evidence>
<keyword evidence="3" id="KW-1185">Reference proteome</keyword>
<dbReference type="Gene3D" id="3.40.50.300">
    <property type="entry name" value="P-loop containing nucleotide triphosphate hydrolases"/>
    <property type="match status" value="1"/>
</dbReference>
<gene>
    <name evidence="2" type="primary">DRP1D</name>
    <name evidence="2" type="ORF">KSP39_PZI001754</name>
</gene>
<protein>
    <submittedName>
        <fullName evidence="2">Dynamin-related protein 1D</fullName>
    </submittedName>
</protein>
<dbReference type="GO" id="GO:0016020">
    <property type="term" value="C:membrane"/>
    <property type="evidence" value="ECO:0007669"/>
    <property type="project" value="TreeGrafter"/>
</dbReference>